<gene>
    <name evidence="2" type="ORF">PRL19_09425</name>
</gene>
<protein>
    <submittedName>
        <fullName evidence="2">IS3 family transposase</fullName>
    </submittedName>
</protein>
<evidence type="ECO:0000313" key="2">
    <source>
        <dbReference type="EMBL" id="WDA11523.1"/>
    </source>
</evidence>
<accession>A0ABY7UNL2</accession>
<dbReference type="InterPro" id="IPR012337">
    <property type="entry name" value="RNaseH-like_sf"/>
</dbReference>
<proteinExistence type="predicted"/>
<keyword evidence="3" id="KW-1185">Reference proteome</keyword>
<dbReference type="InterPro" id="IPR025948">
    <property type="entry name" value="HTH-like_dom"/>
</dbReference>
<name>A0ABY7UNL2_9RHOB</name>
<dbReference type="RefSeq" id="WP_273742752.1">
    <property type="nucleotide sequence ID" value="NZ_CP117466.1"/>
</dbReference>
<evidence type="ECO:0000259" key="1">
    <source>
        <dbReference type="Pfam" id="PF13276"/>
    </source>
</evidence>
<dbReference type="Pfam" id="PF13276">
    <property type="entry name" value="HTH_21"/>
    <property type="match status" value="1"/>
</dbReference>
<dbReference type="EMBL" id="CP117466">
    <property type="protein sequence ID" value="WDA11523.1"/>
    <property type="molecule type" value="Genomic_DNA"/>
</dbReference>
<dbReference type="SUPFAM" id="SSF53098">
    <property type="entry name" value="Ribonuclease H-like"/>
    <property type="match status" value="1"/>
</dbReference>
<organism evidence="2 3">
    <name type="scientific">Paracoccus marcusii</name>
    <dbReference type="NCBI Taxonomy" id="59779"/>
    <lineage>
        <taxon>Bacteria</taxon>
        <taxon>Pseudomonadati</taxon>
        <taxon>Pseudomonadota</taxon>
        <taxon>Alphaproteobacteria</taxon>
        <taxon>Rhodobacterales</taxon>
        <taxon>Paracoccaceae</taxon>
        <taxon>Paracoccus</taxon>
    </lineage>
</organism>
<sequence length="117" mass="13971">METLFFGVRQMTRHLRNDGHRVNEKRIRRLMRLLPIYQKPNTSRPAWGHKTYPYLLTELPVERPNQVWRPDITPLPVRRGARHGLEPVTAHASLYVMAIMDWHTRKVPSWRISNILE</sequence>
<evidence type="ECO:0000313" key="3">
    <source>
        <dbReference type="Proteomes" id="UP001216899"/>
    </source>
</evidence>
<reference evidence="2 3" key="1">
    <citation type="submission" date="2023-02" db="EMBL/GenBank/DDBJ databases">
        <title>Whole genome sequenc of Paracoccus marcusii MBLB0836.</title>
        <authorList>
            <person name="Seo M.-J."/>
            <person name="Cho E.-S."/>
            <person name="Hwang C.Y."/>
        </authorList>
    </citation>
    <scope>NUCLEOTIDE SEQUENCE [LARGE SCALE GENOMIC DNA]</scope>
    <source>
        <strain evidence="2 3">MBLB0836</strain>
    </source>
</reference>
<feature type="domain" description="HTH-like" evidence="1">
    <location>
        <begin position="6"/>
        <end position="39"/>
    </location>
</feature>
<dbReference type="Proteomes" id="UP001216899">
    <property type="component" value="Chromosome"/>
</dbReference>